<dbReference type="KEGG" id="rdp:RD2015_1389"/>
<dbReference type="Gene3D" id="3.90.1150.200">
    <property type="match status" value="1"/>
</dbReference>
<reference evidence="1 2" key="1">
    <citation type="submission" date="2015-12" db="EMBL/GenBank/DDBJ databases">
        <title>Complete genome of Roseateles depolymerans KCTC 42856.</title>
        <authorList>
            <person name="Kim K.M."/>
        </authorList>
    </citation>
    <scope>NUCLEOTIDE SEQUENCE [LARGE SCALE GENOMIC DNA]</scope>
    <source>
        <strain evidence="1 2">KCTC 42856</strain>
    </source>
</reference>
<name>A0A0U3LLS7_9BURK</name>
<gene>
    <name evidence="1" type="ORF">RD2015_1389</name>
</gene>
<keyword evidence="2" id="KW-1185">Reference proteome</keyword>
<dbReference type="SUPFAM" id="SSF159888">
    <property type="entry name" value="YdhG-like"/>
    <property type="match status" value="1"/>
</dbReference>
<dbReference type="EMBL" id="CP013729">
    <property type="protein sequence ID" value="ALV05879.1"/>
    <property type="molecule type" value="Genomic_DNA"/>
</dbReference>
<dbReference type="Pfam" id="PF08818">
    <property type="entry name" value="DUF1801"/>
    <property type="match status" value="1"/>
</dbReference>
<evidence type="ECO:0000313" key="2">
    <source>
        <dbReference type="Proteomes" id="UP000060699"/>
    </source>
</evidence>
<dbReference type="OrthoDB" id="9811812at2"/>
<dbReference type="InterPro" id="IPR014922">
    <property type="entry name" value="YdhG-like"/>
</dbReference>
<dbReference type="PATRIC" id="fig|76731.3.peg.1418"/>
<sequence>MTPSPRSAVPDWRARRLDHLRSLIRAAAPEATEEAKWKKPTNPAGVPTWSDHGILCTGETYKDKIKLTFAQGARLPDPHQLFNASLDGGTRRAIDLKEQDPLDEDAFQDLIRAAVAYNRGA</sequence>
<dbReference type="RefSeq" id="WP_058934256.1">
    <property type="nucleotide sequence ID" value="NZ_CP013729.1"/>
</dbReference>
<dbReference type="Proteomes" id="UP000060699">
    <property type="component" value="Chromosome"/>
</dbReference>
<dbReference type="STRING" id="76731.RD2015_1389"/>
<proteinExistence type="predicted"/>
<organism evidence="1 2">
    <name type="scientific">Roseateles depolymerans</name>
    <dbReference type="NCBI Taxonomy" id="76731"/>
    <lineage>
        <taxon>Bacteria</taxon>
        <taxon>Pseudomonadati</taxon>
        <taxon>Pseudomonadota</taxon>
        <taxon>Betaproteobacteria</taxon>
        <taxon>Burkholderiales</taxon>
        <taxon>Sphaerotilaceae</taxon>
        <taxon>Roseateles</taxon>
    </lineage>
</organism>
<accession>A0A0U3LLS7</accession>
<dbReference type="AlphaFoldDB" id="A0A0U3LLS7"/>
<protein>
    <submittedName>
        <fullName evidence="1">Uncharacterized protein</fullName>
    </submittedName>
</protein>
<evidence type="ECO:0000313" key="1">
    <source>
        <dbReference type="EMBL" id="ALV05879.1"/>
    </source>
</evidence>